<dbReference type="PANTHER" id="PTHR30055">
    <property type="entry name" value="HTH-TYPE TRANSCRIPTIONAL REGULATOR RUTR"/>
    <property type="match status" value="1"/>
</dbReference>
<keyword evidence="2 4" id="KW-0238">DNA-binding</keyword>
<feature type="domain" description="HTH tetR-type" evidence="5">
    <location>
        <begin position="19"/>
        <end position="82"/>
    </location>
</feature>
<dbReference type="InterPro" id="IPR050109">
    <property type="entry name" value="HTH-type_TetR-like_transc_reg"/>
</dbReference>
<keyword evidence="3" id="KW-0804">Transcription</keyword>
<reference evidence="6 7" key="1">
    <citation type="journal article" date="2012" name="J. Bacteriol.">
        <title>De Novo Genome Project of Cupriavidus basilensis OR16.</title>
        <authorList>
            <person name="Cserhati M."/>
            <person name="Kriszt B."/>
            <person name="Szoboszlay S."/>
            <person name="Toth A."/>
            <person name="Szabo I."/>
            <person name="Tancsics A."/>
            <person name="Nagy I."/>
            <person name="Horvath B."/>
            <person name="Nagy I."/>
            <person name="Kukolya J."/>
        </authorList>
    </citation>
    <scope>NUCLEOTIDE SEQUENCE [LARGE SCALE GENOMIC DNA]</scope>
    <source>
        <strain evidence="6 7">OR16</strain>
    </source>
</reference>
<evidence type="ECO:0000313" key="6">
    <source>
        <dbReference type="EMBL" id="EHP40963.1"/>
    </source>
</evidence>
<comment type="caution">
    <text evidence="6">The sequence shown here is derived from an EMBL/GenBank/DDBJ whole genome shotgun (WGS) entry which is preliminary data.</text>
</comment>
<evidence type="ECO:0000256" key="2">
    <source>
        <dbReference type="ARBA" id="ARBA00023125"/>
    </source>
</evidence>
<name>H1S936_9BURK</name>
<dbReference type="InterPro" id="IPR009057">
    <property type="entry name" value="Homeodomain-like_sf"/>
</dbReference>
<evidence type="ECO:0000259" key="5">
    <source>
        <dbReference type="PROSITE" id="PS50977"/>
    </source>
</evidence>
<dbReference type="Pfam" id="PF00440">
    <property type="entry name" value="TetR_N"/>
    <property type="match status" value="1"/>
</dbReference>
<gene>
    <name evidence="6" type="ORF">OR16_22588</name>
</gene>
<evidence type="ECO:0000256" key="3">
    <source>
        <dbReference type="ARBA" id="ARBA00023163"/>
    </source>
</evidence>
<dbReference type="SUPFAM" id="SSF46689">
    <property type="entry name" value="Homeodomain-like"/>
    <property type="match status" value="1"/>
</dbReference>
<keyword evidence="1" id="KW-0805">Transcription regulation</keyword>
<dbReference type="PROSITE" id="PS50977">
    <property type="entry name" value="HTH_TETR_2"/>
    <property type="match status" value="1"/>
</dbReference>
<evidence type="ECO:0000313" key="7">
    <source>
        <dbReference type="Proteomes" id="UP000005808"/>
    </source>
</evidence>
<dbReference type="Gene3D" id="1.10.357.10">
    <property type="entry name" value="Tetracycline Repressor, domain 2"/>
    <property type="match status" value="1"/>
</dbReference>
<dbReference type="AlphaFoldDB" id="H1S936"/>
<dbReference type="InterPro" id="IPR001647">
    <property type="entry name" value="HTH_TetR"/>
</dbReference>
<organism evidence="6 7">
    <name type="scientific">Cupriavidus basilensis OR16</name>
    <dbReference type="NCBI Taxonomy" id="1127483"/>
    <lineage>
        <taxon>Bacteria</taxon>
        <taxon>Pseudomonadati</taxon>
        <taxon>Pseudomonadota</taxon>
        <taxon>Betaproteobacteria</taxon>
        <taxon>Burkholderiales</taxon>
        <taxon>Burkholderiaceae</taxon>
        <taxon>Cupriavidus</taxon>
    </lineage>
</organism>
<protein>
    <submittedName>
        <fullName evidence="6">TetR family transcriptional regulator</fullName>
    </submittedName>
</protein>
<dbReference type="OrthoDB" id="9816320at2"/>
<feature type="DNA-binding region" description="H-T-H motif" evidence="4">
    <location>
        <begin position="45"/>
        <end position="64"/>
    </location>
</feature>
<evidence type="ECO:0000256" key="1">
    <source>
        <dbReference type="ARBA" id="ARBA00023015"/>
    </source>
</evidence>
<dbReference type="PANTHER" id="PTHR30055:SF234">
    <property type="entry name" value="HTH-TYPE TRANSCRIPTIONAL REGULATOR BETI"/>
    <property type="match status" value="1"/>
</dbReference>
<dbReference type="Proteomes" id="UP000005808">
    <property type="component" value="Unassembled WGS sequence"/>
</dbReference>
<sequence>MPAATEPPKRRQPSQQRAQHTVQAILQAAARLFAEHEMRGQPEPGTEQIAALAGVSVGSLYQYFADRAAIGRALIEQQREAAMVALETMLAERLAAMPAGLPEQQAARAALRAYVQAYVISFGGYDAQSRALARLAWRHDRDEDAVAALRLASERIGAQLQALGMSALRLPAPAQMFVLTRALFGVVRSAALERSPLLGSPALEDELVRLCWSLLRSEPDAG</sequence>
<dbReference type="RefSeq" id="WP_006159943.1">
    <property type="nucleotide sequence ID" value="NZ_AHJE01000055.1"/>
</dbReference>
<dbReference type="EMBL" id="AHJE01000055">
    <property type="protein sequence ID" value="EHP40963.1"/>
    <property type="molecule type" value="Genomic_DNA"/>
</dbReference>
<evidence type="ECO:0000256" key="4">
    <source>
        <dbReference type="PROSITE-ProRule" id="PRU00335"/>
    </source>
</evidence>
<accession>H1S936</accession>
<dbReference type="GO" id="GO:0003700">
    <property type="term" value="F:DNA-binding transcription factor activity"/>
    <property type="evidence" value="ECO:0007669"/>
    <property type="project" value="TreeGrafter"/>
</dbReference>
<dbReference type="PATRIC" id="fig|1127483.3.peg.4515"/>
<proteinExistence type="predicted"/>
<dbReference type="GO" id="GO:0000976">
    <property type="term" value="F:transcription cis-regulatory region binding"/>
    <property type="evidence" value="ECO:0007669"/>
    <property type="project" value="TreeGrafter"/>
</dbReference>